<evidence type="ECO:0000313" key="3">
    <source>
        <dbReference type="Proteomes" id="UP000651452"/>
    </source>
</evidence>
<reference evidence="2" key="2">
    <citation type="submission" date="2020-09" db="EMBL/GenBank/DDBJ databases">
        <title>Reference genome assembly for Australian Ascochyta lentis isolate Al4.</title>
        <authorList>
            <person name="Lee R.C."/>
            <person name="Farfan-Caceres L.M."/>
            <person name="Debler J.W."/>
            <person name="Williams A.H."/>
            <person name="Henares B.M."/>
        </authorList>
    </citation>
    <scope>NUCLEOTIDE SEQUENCE</scope>
    <source>
        <strain evidence="2">Al4</strain>
    </source>
</reference>
<feature type="domain" description="Starter acyltransferase (SAT)" evidence="1">
    <location>
        <begin position="27"/>
        <end position="220"/>
    </location>
</feature>
<accession>A0A8H7IW58</accession>
<dbReference type="Pfam" id="PF16073">
    <property type="entry name" value="SAT"/>
    <property type="match status" value="1"/>
</dbReference>
<reference evidence="2" key="1">
    <citation type="submission" date="2018-12" db="EMBL/GenBank/DDBJ databases">
        <authorList>
            <person name="Syme R.A."/>
            <person name="Farfan-Caceres L."/>
            <person name="Lichtenzveig J."/>
        </authorList>
    </citation>
    <scope>NUCLEOTIDE SEQUENCE</scope>
    <source>
        <strain evidence="2">Al4</strain>
    </source>
</reference>
<sequence>MVLQKLGDAQRILVFGDSTIENKLPIIQEETQKLASHEGSLFLHCIDVLEVAEVYAEADEPDELIASVLALVARFGALVLDLERDDNNKRSVGPVSILGFCTGLLAGAVAACAEDMIKVFDLACEVLAISFRLVVALVRRSKAIEPNAGLWATTFIRISKEELEMQLEDYNLHHGLSQDKKAYIGMSSQSWNSVFAPPSVIRHIARQCPILSQISQVPTTAAMAVHASHLSRPDVNWILGSLPGLETPVLPDRLIVSTSTGKPFLAKTLRELIQSIIADISMNILDIDGTIHGICSGLDMTKPVVISAMGPSPNIPALTRRLASGGVQLKTFAVIAGDRPRRVVPRRPSSSGYSS</sequence>
<evidence type="ECO:0000259" key="1">
    <source>
        <dbReference type="Pfam" id="PF16073"/>
    </source>
</evidence>
<dbReference type="AlphaFoldDB" id="A0A8H7IW58"/>
<dbReference type="OrthoDB" id="4216896at2759"/>
<proteinExistence type="predicted"/>
<evidence type="ECO:0000313" key="2">
    <source>
        <dbReference type="EMBL" id="KAF9692189.1"/>
    </source>
</evidence>
<name>A0A8H7IW58_9PLEO</name>
<dbReference type="InterPro" id="IPR032088">
    <property type="entry name" value="SAT"/>
</dbReference>
<keyword evidence="3" id="KW-1185">Reference proteome</keyword>
<organism evidence="2 3">
    <name type="scientific">Ascochyta lentis</name>
    <dbReference type="NCBI Taxonomy" id="205686"/>
    <lineage>
        <taxon>Eukaryota</taxon>
        <taxon>Fungi</taxon>
        <taxon>Dikarya</taxon>
        <taxon>Ascomycota</taxon>
        <taxon>Pezizomycotina</taxon>
        <taxon>Dothideomycetes</taxon>
        <taxon>Pleosporomycetidae</taxon>
        <taxon>Pleosporales</taxon>
        <taxon>Pleosporineae</taxon>
        <taxon>Didymellaceae</taxon>
        <taxon>Ascochyta</taxon>
    </lineage>
</organism>
<dbReference type="EMBL" id="RZGK01000019">
    <property type="protein sequence ID" value="KAF9692189.1"/>
    <property type="molecule type" value="Genomic_DNA"/>
</dbReference>
<gene>
    <name evidence="2" type="ORF">EKO04_010160</name>
</gene>
<comment type="caution">
    <text evidence="2">The sequence shown here is derived from an EMBL/GenBank/DDBJ whole genome shotgun (WGS) entry which is preliminary data.</text>
</comment>
<protein>
    <recommendedName>
        <fullName evidence="1">Starter acyltransferase (SAT) domain-containing protein</fullName>
    </recommendedName>
</protein>
<dbReference type="Proteomes" id="UP000651452">
    <property type="component" value="Unassembled WGS sequence"/>
</dbReference>